<accession>B8IMF4</accession>
<evidence type="ECO:0000313" key="9">
    <source>
        <dbReference type="Proteomes" id="UP000008207"/>
    </source>
</evidence>
<dbReference type="PANTHER" id="PTHR30482:SF17">
    <property type="entry name" value="ABC TRANSPORTER ATP-BINDING PROTEIN"/>
    <property type="match status" value="1"/>
</dbReference>
<feature type="transmembrane region" description="Helical" evidence="7">
    <location>
        <begin position="283"/>
        <end position="303"/>
    </location>
</feature>
<feature type="region of interest" description="Disordered" evidence="6">
    <location>
        <begin position="314"/>
        <end position="344"/>
    </location>
</feature>
<evidence type="ECO:0000313" key="8">
    <source>
        <dbReference type="EMBL" id="ACL58340.1"/>
    </source>
</evidence>
<feature type="transmembrane region" description="Helical" evidence="7">
    <location>
        <begin position="201"/>
        <end position="228"/>
    </location>
</feature>
<keyword evidence="3 7" id="KW-0812">Transmembrane</keyword>
<dbReference type="InterPro" id="IPR001851">
    <property type="entry name" value="ABC_transp_permease"/>
</dbReference>
<keyword evidence="5 7" id="KW-0472">Membrane</keyword>
<keyword evidence="9" id="KW-1185">Reference proteome</keyword>
<feature type="transmembrane region" description="Helical" evidence="7">
    <location>
        <begin position="114"/>
        <end position="135"/>
    </location>
</feature>
<name>B8IMF4_METNO</name>
<evidence type="ECO:0000256" key="7">
    <source>
        <dbReference type="SAM" id="Phobius"/>
    </source>
</evidence>
<evidence type="ECO:0000256" key="1">
    <source>
        <dbReference type="ARBA" id="ARBA00004651"/>
    </source>
</evidence>
<feature type="transmembrane region" description="Helical" evidence="7">
    <location>
        <begin position="248"/>
        <end position="271"/>
    </location>
</feature>
<keyword evidence="4 7" id="KW-1133">Transmembrane helix</keyword>
<proteinExistence type="predicted"/>
<dbReference type="AlphaFoldDB" id="B8IMF4"/>
<dbReference type="HOGENOM" id="CLU_031365_0_1_5"/>
<dbReference type="STRING" id="460265.Mnod_3425"/>
<gene>
    <name evidence="8" type="ordered locus">Mnod_3425</name>
</gene>
<evidence type="ECO:0000256" key="2">
    <source>
        <dbReference type="ARBA" id="ARBA00022475"/>
    </source>
</evidence>
<evidence type="ECO:0000256" key="6">
    <source>
        <dbReference type="SAM" id="MobiDB-lite"/>
    </source>
</evidence>
<dbReference type="Proteomes" id="UP000008207">
    <property type="component" value="Chromosome"/>
</dbReference>
<dbReference type="GO" id="GO:0015658">
    <property type="term" value="F:branched-chain amino acid transmembrane transporter activity"/>
    <property type="evidence" value="ECO:0007669"/>
    <property type="project" value="InterPro"/>
</dbReference>
<evidence type="ECO:0000256" key="4">
    <source>
        <dbReference type="ARBA" id="ARBA00022989"/>
    </source>
</evidence>
<feature type="transmembrane region" description="Helical" evidence="7">
    <location>
        <begin position="37"/>
        <end position="58"/>
    </location>
</feature>
<dbReference type="Pfam" id="PF02653">
    <property type="entry name" value="BPD_transp_2"/>
    <property type="match status" value="1"/>
</dbReference>
<dbReference type="InterPro" id="IPR043428">
    <property type="entry name" value="LivM-like"/>
</dbReference>
<dbReference type="CDD" id="cd06581">
    <property type="entry name" value="TM_PBP1_LivM_like"/>
    <property type="match status" value="1"/>
</dbReference>
<dbReference type="RefSeq" id="WP_015930002.1">
    <property type="nucleotide sequence ID" value="NC_011894.1"/>
</dbReference>
<evidence type="ECO:0000256" key="3">
    <source>
        <dbReference type="ARBA" id="ARBA00022692"/>
    </source>
</evidence>
<dbReference type="EMBL" id="CP001349">
    <property type="protein sequence ID" value="ACL58340.1"/>
    <property type="molecule type" value="Genomic_DNA"/>
</dbReference>
<sequence>MRAGLIRDLAVALVSLGVLLALPALFPQPALRDFLIYFFAYGLLAMSLNLLVGLTGLVSFGHAAYFASGAYAFGLLMQSGRVSVPLAALAAIGGTALLALVIGAICVRLKEIYFAFITLAFQMFIHSIIVTWVSLTGGDQGLRGGIPRPPFLGIDLNDARVLYGACAVLFVLCVLAMRQVSQSPFGYTLRMIRDNPARANFLGVNVAAAKLGIFVFAGAMASVGGLILALFVSGAYPEFAFWTTSGEAIFMIMLGGTKLFLGPLVGTLLLQTLNHYVTIYTEYHGLVLGTVILLIVLGLRRGIADTLYDTLRQRRAPRPAASPPPASSPAVAATADDLAKGRTV</sequence>
<reference evidence="8 9" key="1">
    <citation type="submission" date="2009-01" db="EMBL/GenBank/DDBJ databases">
        <title>Complete sequence of chromosome of Methylobacterium nodulans ORS 2060.</title>
        <authorList>
            <consortium name="US DOE Joint Genome Institute"/>
            <person name="Lucas S."/>
            <person name="Copeland A."/>
            <person name="Lapidus A."/>
            <person name="Glavina del Rio T."/>
            <person name="Dalin E."/>
            <person name="Tice H."/>
            <person name="Bruce D."/>
            <person name="Goodwin L."/>
            <person name="Pitluck S."/>
            <person name="Sims D."/>
            <person name="Brettin T."/>
            <person name="Detter J.C."/>
            <person name="Han C."/>
            <person name="Larimer F."/>
            <person name="Land M."/>
            <person name="Hauser L."/>
            <person name="Kyrpides N."/>
            <person name="Ivanova N."/>
            <person name="Marx C.J."/>
            <person name="Richardson P."/>
        </authorList>
    </citation>
    <scope>NUCLEOTIDE SEQUENCE [LARGE SCALE GENOMIC DNA]</scope>
    <source>
        <strain evidence="9">LMG 21967 / CNCM I-2342 / ORS 2060</strain>
    </source>
</reference>
<dbReference type="PANTHER" id="PTHR30482">
    <property type="entry name" value="HIGH-AFFINITY BRANCHED-CHAIN AMINO ACID TRANSPORT SYSTEM PERMEASE"/>
    <property type="match status" value="1"/>
</dbReference>
<dbReference type="KEGG" id="mno:Mnod_3425"/>
<organism evidence="8 9">
    <name type="scientific">Methylobacterium nodulans (strain LMG 21967 / CNCM I-2342 / ORS 2060)</name>
    <dbReference type="NCBI Taxonomy" id="460265"/>
    <lineage>
        <taxon>Bacteria</taxon>
        <taxon>Pseudomonadati</taxon>
        <taxon>Pseudomonadota</taxon>
        <taxon>Alphaproteobacteria</taxon>
        <taxon>Hyphomicrobiales</taxon>
        <taxon>Methylobacteriaceae</taxon>
        <taxon>Methylobacterium</taxon>
    </lineage>
</organism>
<feature type="transmembrane region" description="Helical" evidence="7">
    <location>
        <begin position="161"/>
        <end position="180"/>
    </location>
</feature>
<comment type="subcellular location">
    <subcellularLocation>
        <location evidence="1">Cell membrane</location>
        <topology evidence="1">Multi-pass membrane protein</topology>
    </subcellularLocation>
</comment>
<keyword evidence="2" id="KW-1003">Cell membrane</keyword>
<dbReference type="GO" id="GO:0005886">
    <property type="term" value="C:plasma membrane"/>
    <property type="evidence" value="ECO:0007669"/>
    <property type="project" value="UniProtKB-SubCell"/>
</dbReference>
<feature type="transmembrane region" description="Helical" evidence="7">
    <location>
        <begin position="86"/>
        <end position="107"/>
    </location>
</feature>
<evidence type="ECO:0000256" key="5">
    <source>
        <dbReference type="ARBA" id="ARBA00023136"/>
    </source>
</evidence>
<protein>
    <submittedName>
        <fullName evidence="8">Inner-membrane translocator</fullName>
    </submittedName>
</protein>
<dbReference type="OrthoDB" id="9804361at2"/>
<dbReference type="eggNOG" id="COG4177">
    <property type="taxonomic scope" value="Bacteria"/>
</dbReference>